<evidence type="ECO:0000256" key="1">
    <source>
        <dbReference type="SAM" id="MobiDB-lite"/>
    </source>
</evidence>
<comment type="caution">
    <text evidence="2">The sequence shown here is derived from an EMBL/GenBank/DDBJ whole genome shotgun (WGS) entry which is preliminary data.</text>
</comment>
<sequence>MSKRSQKPSAKAKEATEQAPKCRRVEEPTTAPAGEVAPAALAAPAAIAPPPAAAPMVALDPRRAHVENVNDDDNDDDRHVPAPASKPIAVSSDSENDEEELVRLQKKQTAPVYAL</sequence>
<reference evidence="2 3" key="1">
    <citation type="submission" date="2021-08" db="EMBL/GenBank/DDBJ databases">
        <title>Draft Genome Sequence of Phanerochaete sordida strain YK-624.</title>
        <authorList>
            <person name="Mori T."/>
            <person name="Dohra H."/>
            <person name="Suzuki T."/>
            <person name="Kawagishi H."/>
            <person name="Hirai H."/>
        </authorList>
    </citation>
    <scope>NUCLEOTIDE SEQUENCE [LARGE SCALE GENOMIC DNA]</scope>
    <source>
        <strain evidence="2 3">YK-624</strain>
    </source>
</reference>
<gene>
    <name evidence="2" type="ORF">PsYK624_164270</name>
</gene>
<accession>A0A9P3GRF7</accession>
<evidence type="ECO:0000313" key="2">
    <source>
        <dbReference type="EMBL" id="GJF00148.1"/>
    </source>
</evidence>
<dbReference type="EMBL" id="BPQB01000136">
    <property type="protein sequence ID" value="GJF00148.1"/>
    <property type="molecule type" value="Genomic_DNA"/>
</dbReference>
<feature type="region of interest" description="Disordered" evidence="1">
    <location>
        <begin position="54"/>
        <end position="115"/>
    </location>
</feature>
<organism evidence="2 3">
    <name type="scientific">Phanerochaete sordida</name>
    <dbReference type="NCBI Taxonomy" id="48140"/>
    <lineage>
        <taxon>Eukaryota</taxon>
        <taxon>Fungi</taxon>
        <taxon>Dikarya</taxon>
        <taxon>Basidiomycota</taxon>
        <taxon>Agaricomycotina</taxon>
        <taxon>Agaricomycetes</taxon>
        <taxon>Polyporales</taxon>
        <taxon>Phanerochaetaceae</taxon>
        <taxon>Phanerochaete</taxon>
    </lineage>
</organism>
<protein>
    <submittedName>
        <fullName evidence="2">Uncharacterized protein</fullName>
    </submittedName>
</protein>
<proteinExistence type="predicted"/>
<evidence type="ECO:0000313" key="3">
    <source>
        <dbReference type="Proteomes" id="UP000703269"/>
    </source>
</evidence>
<keyword evidence="3" id="KW-1185">Reference proteome</keyword>
<dbReference type="AlphaFoldDB" id="A0A9P3GRF7"/>
<dbReference type="Proteomes" id="UP000703269">
    <property type="component" value="Unassembled WGS sequence"/>
</dbReference>
<name>A0A9P3GRF7_9APHY</name>
<feature type="region of interest" description="Disordered" evidence="1">
    <location>
        <begin position="1"/>
        <end position="36"/>
    </location>
</feature>